<accession>A0A066WF49</accession>
<dbReference type="HOGENOM" id="CLU_035338_1_1_1"/>
<protein>
    <recommendedName>
        <fullName evidence="3">Thioredoxin domain-containing protein</fullName>
    </recommendedName>
</protein>
<dbReference type="PANTHER" id="PTHR28630">
    <property type="match status" value="1"/>
</dbReference>
<dbReference type="InParanoid" id="A0A066WF49"/>
<gene>
    <name evidence="1" type="ORF">K437DRAFT_217161</name>
</gene>
<dbReference type="Gene3D" id="3.40.30.10">
    <property type="entry name" value="Glutaredoxin"/>
    <property type="match status" value="1"/>
</dbReference>
<name>A0A066WF49_TILAU</name>
<evidence type="ECO:0008006" key="3">
    <source>
        <dbReference type="Google" id="ProtNLM"/>
    </source>
</evidence>
<feature type="non-terminal residue" evidence="1">
    <location>
        <position position="1"/>
    </location>
</feature>
<keyword evidence="2" id="KW-1185">Reference proteome</keyword>
<comment type="caution">
    <text evidence="1">The sequence shown here is derived from an EMBL/GenBank/DDBJ whole genome shotgun (WGS) entry which is preliminary data.</text>
</comment>
<feature type="non-terminal residue" evidence="1">
    <location>
        <position position="183"/>
    </location>
</feature>
<dbReference type="OMA" id="ICHRMRT"/>
<evidence type="ECO:0000313" key="2">
    <source>
        <dbReference type="Proteomes" id="UP000027361"/>
    </source>
</evidence>
<proteinExistence type="predicted"/>
<reference evidence="1 2" key="1">
    <citation type="submission" date="2014-05" db="EMBL/GenBank/DDBJ databases">
        <title>Draft genome sequence of a rare smut relative, Tilletiaria anomala UBC 951.</title>
        <authorList>
            <consortium name="DOE Joint Genome Institute"/>
            <person name="Toome M."/>
            <person name="Kuo A."/>
            <person name="Henrissat B."/>
            <person name="Lipzen A."/>
            <person name="Tritt A."/>
            <person name="Yoshinaga Y."/>
            <person name="Zane M."/>
            <person name="Barry K."/>
            <person name="Grigoriev I.V."/>
            <person name="Spatafora J.W."/>
            <person name="Aimea M.C."/>
        </authorList>
    </citation>
    <scope>NUCLEOTIDE SEQUENCE [LARGE SCALE GENOMIC DNA]</scope>
    <source>
        <strain evidence="1 2">UBC 951</strain>
    </source>
</reference>
<dbReference type="Proteomes" id="UP000027361">
    <property type="component" value="Unassembled WGS sequence"/>
</dbReference>
<dbReference type="SUPFAM" id="SSF52833">
    <property type="entry name" value="Thioredoxin-like"/>
    <property type="match status" value="1"/>
</dbReference>
<dbReference type="CDD" id="cd02970">
    <property type="entry name" value="PRX_like2"/>
    <property type="match status" value="1"/>
</dbReference>
<dbReference type="PANTHER" id="PTHR28630:SF3">
    <property type="entry name" value="PEROXIREDOXIN-LIKE 2C"/>
    <property type="match status" value="1"/>
</dbReference>
<dbReference type="RefSeq" id="XP_013245446.1">
    <property type="nucleotide sequence ID" value="XM_013389992.1"/>
</dbReference>
<dbReference type="GeneID" id="25262158"/>
<sequence length="183" mass="20365">PTVLQLFEASNHIIFNDRGTGIKFGDLFKQQRALVFFLRHWWCPFCQQFAQSLKHIDLAPLKRAGLDIVIIGQGSWQVITSFKAVLGVPFPLYADPERNVYKSLGMTMRTNDPGPECAVPDYIKHGMTKATFTAIKIGSPGDLKLLGGEFILGPGLQCSFTHRMVTVRGHLDAHRILAQTGID</sequence>
<dbReference type="OrthoDB" id="40334at2759"/>
<dbReference type="AlphaFoldDB" id="A0A066WF49"/>
<dbReference type="InterPro" id="IPR036249">
    <property type="entry name" value="Thioredoxin-like_sf"/>
</dbReference>
<dbReference type="EMBL" id="JMSN01000008">
    <property type="protein sequence ID" value="KDN52607.1"/>
    <property type="molecule type" value="Genomic_DNA"/>
</dbReference>
<evidence type="ECO:0000313" key="1">
    <source>
        <dbReference type="EMBL" id="KDN52607.1"/>
    </source>
</evidence>
<dbReference type="InterPro" id="IPR032801">
    <property type="entry name" value="PXL2A/B/C"/>
</dbReference>
<organism evidence="1 2">
    <name type="scientific">Tilletiaria anomala (strain ATCC 24038 / CBS 436.72 / UBC 951)</name>
    <dbReference type="NCBI Taxonomy" id="1037660"/>
    <lineage>
        <taxon>Eukaryota</taxon>
        <taxon>Fungi</taxon>
        <taxon>Dikarya</taxon>
        <taxon>Basidiomycota</taxon>
        <taxon>Ustilaginomycotina</taxon>
        <taxon>Exobasidiomycetes</taxon>
        <taxon>Georgefischeriales</taxon>
        <taxon>Tilletiariaceae</taxon>
        <taxon>Tilletiaria</taxon>
    </lineage>
</organism>
<dbReference type="Pfam" id="PF13911">
    <property type="entry name" value="AhpC-TSA_2"/>
    <property type="match status" value="1"/>
</dbReference>